<keyword evidence="7" id="KW-1015">Disulfide bond</keyword>
<organism evidence="15 16">
    <name type="scientific">Enhygromyxa salina</name>
    <dbReference type="NCBI Taxonomy" id="215803"/>
    <lineage>
        <taxon>Bacteria</taxon>
        <taxon>Pseudomonadati</taxon>
        <taxon>Myxococcota</taxon>
        <taxon>Polyangia</taxon>
        <taxon>Nannocystales</taxon>
        <taxon>Nannocystaceae</taxon>
        <taxon>Enhygromyxa</taxon>
    </lineage>
</organism>
<dbReference type="Pfam" id="PF00578">
    <property type="entry name" value="AhpC-TSA"/>
    <property type="match status" value="1"/>
</dbReference>
<evidence type="ECO:0000256" key="10">
    <source>
        <dbReference type="ARBA" id="ARBA00038489"/>
    </source>
</evidence>
<gene>
    <name evidence="15" type="ORF">DB30_02402</name>
</gene>
<feature type="compositionally biased region" description="Acidic residues" evidence="13">
    <location>
        <begin position="251"/>
        <end position="264"/>
    </location>
</feature>
<evidence type="ECO:0000256" key="12">
    <source>
        <dbReference type="ARBA" id="ARBA00049091"/>
    </source>
</evidence>
<name>A0A0C2CQ40_9BACT</name>
<dbReference type="InterPro" id="IPR013766">
    <property type="entry name" value="Thioredoxin_domain"/>
</dbReference>
<sequence>MSKKPATKKAASKKKTTAAKKTAATEQAAPAAQRKQKAAKPPGSDVSLAVGDAAPAFDLPADGGGRHSTSSLAGRRFVLYFYPRDNTPGCTTEAMEFTALASEFAQLGVVVIGVSTDSLESHAKFRAKHSLGVELLADTEYAASLAYGAWGSKLLYGKPVVGMIRTTFVVGPSGKIEAKYLVRKAAGHAAAVLADLRTQLDASPVDPPAPIVTQAAPAADEDDLLDGPQTDEDDEPEGEAIDEIRESTEEGEHDDQDELADDNA</sequence>
<evidence type="ECO:0000256" key="3">
    <source>
        <dbReference type="ARBA" id="ARBA00013017"/>
    </source>
</evidence>
<evidence type="ECO:0000256" key="2">
    <source>
        <dbReference type="ARBA" id="ARBA00011245"/>
    </source>
</evidence>
<dbReference type="AlphaFoldDB" id="A0A0C2CQ40"/>
<feature type="region of interest" description="Disordered" evidence="13">
    <location>
        <begin position="1"/>
        <end position="45"/>
    </location>
</feature>
<dbReference type="EMBL" id="JMCC02000173">
    <property type="protein sequence ID" value="KIG11850.1"/>
    <property type="molecule type" value="Genomic_DNA"/>
</dbReference>
<dbReference type="InterPro" id="IPR000866">
    <property type="entry name" value="AhpC/TSA"/>
</dbReference>
<dbReference type="InterPro" id="IPR050924">
    <property type="entry name" value="Peroxiredoxin_BCP/PrxQ"/>
</dbReference>
<keyword evidence="5" id="KW-0049">Antioxidant</keyword>
<proteinExistence type="inferred from homology"/>
<evidence type="ECO:0000256" key="8">
    <source>
        <dbReference type="ARBA" id="ARBA00023284"/>
    </source>
</evidence>
<dbReference type="PROSITE" id="PS51352">
    <property type="entry name" value="THIOREDOXIN_2"/>
    <property type="match status" value="1"/>
</dbReference>
<dbReference type="Gene3D" id="3.40.30.10">
    <property type="entry name" value="Glutaredoxin"/>
    <property type="match status" value="1"/>
</dbReference>
<dbReference type="Proteomes" id="UP000031599">
    <property type="component" value="Unassembled WGS sequence"/>
</dbReference>
<keyword evidence="6" id="KW-0560">Oxidoreductase</keyword>
<evidence type="ECO:0000256" key="11">
    <source>
        <dbReference type="ARBA" id="ARBA00042639"/>
    </source>
</evidence>
<dbReference type="PANTHER" id="PTHR42801:SF4">
    <property type="entry name" value="AHPC_TSA FAMILY PROTEIN"/>
    <property type="match status" value="1"/>
</dbReference>
<comment type="similarity">
    <text evidence="10">Belongs to the peroxiredoxin family. BCP/PrxQ subfamily.</text>
</comment>
<evidence type="ECO:0000256" key="9">
    <source>
        <dbReference type="ARBA" id="ARBA00032824"/>
    </source>
</evidence>
<keyword evidence="4 15" id="KW-0575">Peroxidase</keyword>
<feature type="compositionally biased region" description="Basic residues" evidence="13">
    <location>
        <begin position="1"/>
        <end position="18"/>
    </location>
</feature>
<dbReference type="FunFam" id="3.40.30.10:FF:000007">
    <property type="entry name" value="Thioredoxin-dependent thiol peroxidase"/>
    <property type="match status" value="1"/>
</dbReference>
<evidence type="ECO:0000259" key="14">
    <source>
        <dbReference type="PROSITE" id="PS51352"/>
    </source>
</evidence>
<comment type="subunit">
    <text evidence="2">Monomer.</text>
</comment>
<protein>
    <recommendedName>
        <fullName evidence="3">thioredoxin-dependent peroxiredoxin</fullName>
        <ecNumber evidence="3">1.11.1.24</ecNumber>
    </recommendedName>
    <alternativeName>
        <fullName evidence="9">Thioredoxin peroxidase</fullName>
    </alternativeName>
    <alternativeName>
        <fullName evidence="11">Thioredoxin-dependent peroxiredoxin Bcp</fullName>
    </alternativeName>
</protein>
<dbReference type="CDD" id="cd03017">
    <property type="entry name" value="PRX_BCP"/>
    <property type="match status" value="1"/>
</dbReference>
<accession>A0A0C2CQ40</accession>
<evidence type="ECO:0000256" key="4">
    <source>
        <dbReference type="ARBA" id="ARBA00022559"/>
    </source>
</evidence>
<evidence type="ECO:0000256" key="13">
    <source>
        <dbReference type="SAM" id="MobiDB-lite"/>
    </source>
</evidence>
<reference evidence="15 16" key="1">
    <citation type="submission" date="2014-12" db="EMBL/GenBank/DDBJ databases">
        <title>Genome assembly of Enhygromyxa salina DSM 15201.</title>
        <authorList>
            <person name="Sharma G."/>
            <person name="Subramanian S."/>
        </authorList>
    </citation>
    <scope>NUCLEOTIDE SEQUENCE [LARGE SCALE GENOMIC DNA]</scope>
    <source>
        <strain evidence="15 16">DSM 15201</strain>
    </source>
</reference>
<evidence type="ECO:0000256" key="6">
    <source>
        <dbReference type="ARBA" id="ARBA00023002"/>
    </source>
</evidence>
<feature type="compositionally biased region" description="Low complexity" evidence="13">
    <location>
        <begin position="19"/>
        <end position="33"/>
    </location>
</feature>
<dbReference type="GO" id="GO:0008379">
    <property type="term" value="F:thioredoxin peroxidase activity"/>
    <property type="evidence" value="ECO:0007669"/>
    <property type="project" value="TreeGrafter"/>
</dbReference>
<evidence type="ECO:0000313" key="16">
    <source>
        <dbReference type="Proteomes" id="UP000031599"/>
    </source>
</evidence>
<comment type="caution">
    <text evidence="15">The sequence shown here is derived from an EMBL/GenBank/DDBJ whole genome shotgun (WGS) entry which is preliminary data.</text>
</comment>
<evidence type="ECO:0000256" key="5">
    <source>
        <dbReference type="ARBA" id="ARBA00022862"/>
    </source>
</evidence>
<comment type="catalytic activity">
    <reaction evidence="12">
        <text>a hydroperoxide + [thioredoxin]-dithiol = an alcohol + [thioredoxin]-disulfide + H2O</text>
        <dbReference type="Rhea" id="RHEA:62620"/>
        <dbReference type="Rhea" id="RHEA-COMP:10698"/>
        <dbReference type="Rhea" id="RHEA-COMP:10700"/>
        <dbReference type="ChEBI" id="CHEBI:15377"/>
        <dbReference type="ChEBI" id="CHEBI:29950"/>
        <dbReference type="ChEBI" id="CHEBI:30879"/>
        <dbReference type="ChEBI" id="CHEBI:35924"/>
        <dbReference type="ChEBI" id="CHEBI:50058"/>
        <dbReference type="EC" id="1.11.1.24"/>
    </reaction>
</comment>
<dbReference type="EC" id="1.11.1.24" evidence="3"/>
<dbReference type="GO" id="GO:0005737">
    <property type="term" value="C:cytoplasm"/>
    <property type="evidence" value="ECO:0007669"/>
    <property type="project" value="TreeGrafter"/>
</dbReference>
<comment type="function">
    <text evidence="1">Thiol-specific peroxidase that catalyzes the reduction of hydrogen peroxide and organic hydroperoxides to water and alcohols, respectively. Plays a role in cell protection against oxidative stress by detoxifying peroxides and as sensor of hydrogen peroxide-mediated signaling events.</text>
</comment>
<evidence type="ECO:0000313" key="15">
    <source>
        <dbReference type="EMBL" id="KIG11850.1"/>
    </source>
</evidence>
<dbReference type="GO" id="GO:0034599">
    <property type="term" value="P:cellular response to oxidative stress"/>
    <property type="evidence" value="ECO:0007669"/>
    <property type="project" value="TreeGrafter"/>
</dbReference>
<evidence type="ECO:0000256" key="7">
    <source>
        <dbReference type="ARBA" id="ARBA00023157"/>
    </source>
</evidence>
<feature type="region of interest" description="Disordered" evidence="13">
    <location>
        <begin position="204"/>
        <end position="264"/>
    </location>
</feature>
<keyword evidence="8" id="KW-0676">Redox-active center</keyword>
<dbReference type="InterPro" id="IPR036249">
    <property type="entry name" value="Thioredoxin-like_sf"/>
</dbReference>
<dbReference type="SUPFAM" id="SSF52833">
    <property type="entry name" value="Thioredoxin-like"/>
    <property type="match status" value="1"/>
</dbReference>
<evidence type="ECO:0000256" key="1">
    <source>
        <dbReference type="ARBA" id="ARBA00003330"/>
    </source>
</evidence>
<feature type="compositionally biased region" description="Acidic residues" evidence="13">
    <location>
        <begin position="219"/>
        <end position="241"/>
    </location>
</feature>
<dbReference type="GO" id="GO:0045454">
    <property type="term" value="P:cell redox homeostasis"/>
    <property type="evidence" value="ECO:0007669"/>
    <property type="project" value="TreeGrafter"/>
</dbReference>
<feature type="domain" description="Thioredoxin" evidence="14">
    <location>
        <begin position="48"/>
        <end position="201"/>
    </location>
</feature>
<dbReference type="PANTHER" id="PTHR42801">
    <property type="entry name" value="THIOREDOXIN-DEPENDENT PEROXIDE REDUCTASE"/>
    <property type="match status" value="1"/>
</dbReference>